<dbReference type="InterPro" id="IPR001611">
    <property type="entry name" value="Leu-rich_rpt"/>
</dbReference>
<evidence type="ECO:0000259" key="9">
    <source>
        <dbReference type="Pfam" id="PF08263"/>
    </source>
</evidence>
<keyword evidence="3" id="KW-0812">Transmembrane</keyword>
<feature type="compositionally biased region" description="Polar residues" evidence="8">
    <location>
        <begin position="1"/>
        <end position="28"/>
    </location>
</feature>
<reference evidence="11" key="1">
    <citation type="journal article" date="2014" name="Science">
        <title>Ancient hybridizations among the ancestral genomes of bread wheat.</title>
        <authorList>
            <consortium name="International Wheat Genome Sequencing Consortium,"/>
            <person name="Marcussen T."/>
            <person name="Sandve S.R."/>
            <person name="Heier L."/>
            <person name="Spannagl M."/>
            <person name="Pfeifer M."/>
            <person name="Jakobsen K.S."/>
            <person name="Wulff B.B."/>
            <person name="Steuernagel B."/>
            <person name="Mayer K.F."/>
            <person name="Olsen O.A."/>
        </authorList>
    </citation>
    <scope>NUCLEOTIDE SEQUENCE [LARGE SCALE GENOMIC DNA]</scope>
    <source>
        <strain evidence="11">cv. AL8/78</strain>
    </source>
</reference>
<evidence type="ECO:0000256" key="1">
    <source>
        <dbReference type="ARBA" id="ARBA00004167"/>
    </source>
</evidence>
<reference evidence="10" key="3">
    <citation type="journal article" date="2017" name="Nature">
        <title>Genome sequence of the progenitor of the wheat D genome Aegilops tauschii.</title>
        <authorList>
            <person name="Luo M.C."/>
            <person name="Gu Y.Q."/>
            <person name="Puiu D."/>
            <person name="Wang H."/>
            <person name="Twardziok S.O."/>
            <person name="Deal K.R."/>
            <person name="Huo N."/>
            <person name="Zhu T."/>
            <person name="Wang L."/>
            <person name="Wang Y."/>
            <person name="McGuire P.E."/>
            <person name="Liu S."/>
            <person name="Long H."/>
            <person name="Ramasamy R.K."/>
            <person name="Rodriguez J.C."/>
            <person name="Van S.L."/>
            <person name="Yuan L."/>
            <person name="Wang Z."/>
            <person name="Xia Z."/>
            <person name="Xiao L."/>
            <person name="Anderson O.D."/>
            <person name="Ouyang S."/>
            <person name="Liang Y."/>
            <person name="Zimin A.V."/>
            <person name="Pertea G."/>
            <person name="Qi P."/>
            <person name="Bennetzen J.L."/>
            <person name="Dai X."/>
            <person name="Dawson M.W."/>
            <person name="Muller H.G."/>
            <person name="Kugler K."/>
            <person name="Rivarola-Duarte L."/>
            <person name="Spannagl M."/>
            <person name="Mayer K.F.X."/>
            <person name="Lu F.H."/>
            <person name="Bevan M.W."/>
            <person name="Leroy P."/>
            <person name="Li P."/>
            <person name="You F.M."/>
            <person name="Sun Q."/>
            <person name="Liu Z."/>
            <person name="Lyons E."/>
            <person name="Wicker T."/>
            <person name="Salzberg S.L."/>
            <person name="Devos K.M."/>
            <person name="Dvorak J."/>
        </authorList>
    </citation>
    <scope>NUCLEOTIDE SEQUENCE [LARGE SCALE GENOMIC DNA]</scope>
    <source>
        <strain evidence="10">cv. AL8/78</strain>
    </source>
</reference>
<evidence type="ECO:0000313" key="11">
    <source>
        <dbReference type="Proteomes" id="UP000015105"/>
    </source>
</evidence>
<keyword evidence="7" id="KW-0472">Membrane</keyword>
<dbReference type="InterPro" id="IPR013210">
    <property type="entry name" value="LRR_N_plant-typ"/>
</dbReference>
<evidence type="ECO:0000256" key="3">
    <source>
        <dbReference type="ARBA" id="ARBA00022692"/>
    </source>
</evidence>
<name>A0A452ZEB8_AEGTS</name>
<dbReference type="GO" id="GO:0016020">
    <property type="term" value="C:membrane"/>
    <property type="evidence" value="ECO:0007669"/>
    <property type="project" value="UniProtKB-SubCell"/>
</dbReference>
<keyword evidence="5" id="KW-0677">Repeat</keyword>
<reference evidence="11" key="2">
    <citation type="journal article" date="2017" name="Nat. Plants">
        <title>The Aegilops tauschii genome reveals multiple impacts of transposons.</title>
        <authorList>
            <person name="Zhao G."/>
            <person name="Zou C."/>
            <person name="Li K."/>
            <person name="Wang K."/>
            <person name="Li T."/>
            <person name="Gao L."/>
            <person name="Zhang X."/>
            <person name="Wang H."/>
            <person name="Yang Z."/>
            <person name="Liu X."/>
            <person name="Jiang W."/>
            <person name="Mao L."/>
            <person name="Kong X."/>
            <person name="Jiao Y."/>
            <person name="Jia J."/>
        </authorList>
    </citation>
    <scope>NUCLEOTIDE SEQUENCE [LARGE SCALE GENOMIC DNA]</scope>
    <source>
        <strain evidence="11">cv. AL8/78</strain>
    </source>
</reference>
<dbReference type="PANTHER" id="PTHR47988">
    <property type="entry name" value="SOMATIC EMBRYOGENESIS RECEPTOR KINASE 1"/>
    <property type="match status" value="1"/>
</dbReference>
<accession>A0A452ZEB8</accession>
<evidence type="ECO:0000256" key="5">
    <source>
        <dbReference type="ARBA" id="ARBA00022737"/>
    </source>
</evidence>
<dbReference type="STRING" id="200361.A0A452ZEB8"/>
<keyword evidence="2" id="KW-0433">Leucine-rich repeat</keyword>
<reference evidence="10" key="5">
    <citation type="journal article" date="2021" name="G3 (Bethesda)">
        <title>Aegilops tauschii genome assembly Aet v5.0 features greater sequence contiguity and improved annotation.</title>
        <authorList>
            <person name="Wang L."/>
            <person name="Zhu T."/>
            <person name="Rodriguez J.C."/>
            <person name="Deal K.R."/>
            <person name="Dubcovsky J."/>
            <person name="McGuire P.E."/>
            <person name="Lux T."/>
            <person name="Spannagl M."/>
            <person name="Mayer K.F.X."/>
            <person name="Baldrich P."/>
            <person name="Meyers B.C."/>
            <person name="Huo N."/>
            <person name="Gu Y.Q."/>
            <person name="Zhou H."/>
            <person name="Devos K.M."/>
            <person name="Bennetzen J.L."/>
            <person name="Unver T."/>
            <person name="Budak H."/>
            <person name="Gulick P.J."/>
            <person name="Galiba G."/>
            <person name="Kalapos B."/>
            <person name="Nelson D.R."/>
            <person name="Li P."/>
            <person name="You F.M."/>
            <person name="Luo M.C."/>
            <person name="Dvorak J."/>
        </authorList>
    </citation>
    <scope>NUCLEOTIDE SEQUENCE [LARGE SCALE GENOMIC DNA]</scope>
    <source>
        <strain evidence="10">cv. AL8/78</strain>
    </source>
</reference>
<dbReference type="Gene3D" id="3.80.10.10">
    <property type="entry name" value="Ribonuclease Inhibitor"/>
    <property type="match status" value="1"/>
</dbReference>
<comment type="subcellular location">
    <subcellularLocation>
        <location evidence="1">Membrane</location>
        <topology evidence="1">Single-pass membrane protein</topology>
    </subcellularLocation>
</comment>
<reference evidence="10" key="4">
    <citation type="submission" date="2019-03" db="UniProtKB">
        <authorList>
            <consortium name="EnsemblPlants"/>
        </authorList>
    </citation>
    <scope>IDENTIFICATION</scope>
</reference>
<dbReference type="Pfam" id="PF08263">
    <property type="entry name" value="LRRNT_2"/>
    <property type="match status" value="1"/>
</dbReference>
<dbReference type="FunFam" id="3.80.10.10:FF:000129">
    <property type="entry name" value="Leucine-rich repeat receptor-like kinase"/>
    <property type="match status" value="1"/>
</dbReference>
<organism evidence="10 11">
    <name type="scientific">Aegilops tauschii subsp. strangulata</name>
    <name type="common">Goatgrass</name>
    <dbReference type="NCBI Taxonomy" id="200361"/>
    <lineage>
        <taxon>Eukaryota</taxon>
        <taxon>Viridiplantae</taxon>
        <taxon>Streptophyta</taxon>
        <taxon>Embryophyta</taxon>
        <taxon>Tracheophyta</taxon>
        <taxon>Spermatophyta</taxon>
        <taxon>Magnoliopsida</taxon>
        <taxon>Liliopsida</taxon>
        <taxon>Poales</taxon>
        <taxon>Poaceae</taxon>
        <taxon>BOP clade</taxon>
        <taxon>Pooideae</taxon>
        <taxon>Triticodae</taxon>
        <taxon>Triticeae</taxon>
        <taxon>Triticinae</taxon>
        <taxon>Aegilops</taxon>
    </lineage>
</organism>
<protein>
    <recommendedName>
        <fullName evidence="9">Leucine-rich repeat-containing N-terminal plant-type domain-containing protein</fullName>
    </recommendedName>
</protein>
<dbReference type="InterPro" id="IPR032675">
    <property type="entry name" value="LRR_dom_sf"/>
</dbReference>
<dbReference type="EnsemblPlants" id="AET1Gv20731500.1">
    <property type="protein sequence ID" value="AET1Gv20731500.1"/>
    <property type="gene ID" value="AET1Gv20731500"/>
</dbReference>
<evidence type="ECO:0000256" key="8">
    <source>
        <dbReference type="SAM" id="MobiDB-lite"/>
    </source>
</evidence>
<feature type="region of interest" description="Disordered" evidence="8">
    <location>
        <begin position="1"/>
        <end position="31"/>
    </location>
</feature>
<evidence type="ECO:0000256" key="4">
    <source>
        <dbReference type="ARBA" id="ARBA00022729"/>
    </source>
</evidence>
<evidence type="ECO:0000256" key="2">
    <source>
        <dbReference type="ARBA" id="ARBA00022614"/>
    </source>
</evidence>
<dbReference type="SUPFAM" id="SSF52058">
    <property type="entry name" value="L domain-like"/>
    <property type="match status" value="1"/>
</dbReference>
<dbReference type="AlphaFoldDB" id="A0A452ZEB8"/>
<dbReference type="Pfam" id="PF00560">
    <property type="entry name" value="LRR_1"/>
    <property type="match status" value="2"/>
</dbReference>
<evidence type="ECO:0000256" key="7">
    <source>
        <dbReference type="ARBA" id="ARBA00023136"/>
    </source>
</evidence>
<keyword evidence="6" id="KW-1133">Transmembrane helix</keyword>
<proteinExistence type="predicted"/>
<evidence type="ECO:0000313" key="10">
    <source>
        <dbReference type="EnsemblPlants" id="AET1Gv20731500.1"/>
    </source>
</evidence>
<dbReference type="Proteomes" id="UP000015105">
    <property type="component" value="Chromosome 1D"/>
</dbReference>
<feature type="domain" description="Leucine-rich repeat-containing N-terminal plant-type" evidence="9">
    <location>
        <begin position="81"/>
        <end position="120"/>
    </location>
</feature>
<evidence type="ECO:0000256" key="6">
    <source>
        <dbReference type="ARBA" id="ARBA00022989"/>
    </source>
</evidence>
<dbReference type="Gramene" id="AET1Gv20731500.1">
    <property type="protein sequence ID" value="AET1Gv20731500.1"/>
    <property type="gene ID" value="AET1Gv20731500"/>
</dbReference>
<keyword evidence="11" id="KW-1185">Reference proteome</keyword>
<keyword evidence="4" id="KW-0732">Signal</keyword>
<sequence length="208" mass="22784">HPHSRCSTSSLKPLTQTDSRSSKQNITDNLPPCWPAPLTSHQHLPCLAPMAPTAAESRLPLVAIVLATFASTLLLTPVAANQDVDALSALRRGLQDPNGELKNWDPNLVDACTWSHITCDRNKNRVTRIDLNKMNLSGPLAPELGKLDRLQYLEIDHNRLTGPIPRELAGLSNLKHADFSNNNLCGPIPTTGAFQRIPRSSFANNPRL</sequence>